<dbReference type="RefSeq" id="WP_263248826.1">
    <property type="nucleotide sequence ID" value="NZ_BAABLT010000004.1"/>
</dbReference>
<evidence type="ECO:0000313" key="4">
    <source>
        <dbReference type="Proteomes" id="UP001597018"/>
    </source>
</evidence>
<keyword evidence="2" id="KW-1133">Transmembrane helix</keyword>
<dbReference type="Pfam" id="PF10821">
    <property type="entry name" value="DUF2567"/>
    <property type="match status" value="1"/>
</dbReference>
<evidence type="ECO:0000256" key="1">
    <source>
        <dbReference type="SAM" id="MobiDB-lite"/>
    </source>
</evidence>
<feature type="transmembrane region" description="Helical" evidence="2">
    <location>
        <begin position="97"/>
        <end position="119"/>
    </location>
</feature>
<evidence type="ECO:0000256" key="2">
    <source>
        <dbReference type="SAM" id="Phobius"/>
    </source>
</evidence>
<accession>A0ABW3FTI4</accession>
<proteinExistence type="predicted"/>
<sequence length="205" mass="21621">MPDRPVESNGTRAAPARIPPPQGPEEEPLVPRLVEPVPRVVVKADLLPAVSALSLVSLVGVPLGWLWAQLVPPQQSVLDARGGLTPLLVESYHDFDALGIFLLLGFAAGVLTAAVLWMPRRRRGPVLLVAGTLGSLVAAWLGVRMGASFAAGLYPIPAHPAVGDLIRTAPEIATGWALLAQPLGFALTYGVAASWNGFDDLGRRR</sequence>
<keyword evidence="2" id="KW-0812">Transmembrane</keyword>
<evidence type="ECO:0000313" key="3">
    <source>
        <dbReference type="EMBL" id="MFD0921188.1"/>
    </source>
</evidence>
<dbReference type="EMBL" id="JBHTIW010000011">
    <property type="protein sequence ID" value="MFD0921188.1"/>
    <property type="molecule type" value="Genomic_DNA"/>
</dbReference>
<dbReference type="Proteomes" id="UP001597018">
    <property type="component" value="Unassembled WGS sequence"/>
</dbReference>
<feature type="region of interest" description="Disordered" evidence="1">
    <location>
        <begin position="1"/>
        <end position="28"/>
    </location>
</feature>
<feature type="transmembrane region" description="Helical" evidence="2">
    <location>
        <begin position="46"/>
        <end position="68"/>
    </location>
</feature>
<dbReference type="InterPro" id="IPR021213">
    <property type="entry name" value="DUF2567"/>
</dbReference>
<protein>
    <submittedName>
        <fullName evidence="3">DUF2567 domain-containing protein</fullName>
    </submittedName>
</protein>
<name>A0ABW3FTI4_9PSEU</name>
<keyword evidence="2" id="KW-0472">Membrane</keyword>
<feature type="transmembrane region" description="Helical" evidence="2">
    <location>
        <begin position="176"/>
        <end position="198"/>
    </location>
</feature>
<organism evidence="3 4">
    <name type="scientific">Saccharopolyspora rosea</name>
    <dbReference type="NCBI Taxonomy" id="524884"/>
    <lineage>
        <taxon>Bacteria</taxon>
        <taxon>Bacillati</taxon>
        <taxon>Actinomycetota</taxon>
        <taxon>Actinomycetes</taxon>
        <taxon>Pseudonocardiales</taxon>
        <taxon>Pseudonocardiaceae</taxon>
        <taxon>Saccharopolyspora</taxon>
    </lineage>
</organism>
<reference evidence="4" key="1">
    <citation type="journal article" date="2019" name="Int. J. Syst. Evol. Microbiol.">
        <title>The Global Catalogue of Microorganisms (GCM) 10K type strain sequencing project: providing services to taxonomists for standard genome sequencing and annotation.</title>
        <authorList>
            <consortium name="The Broad Institute Genomics Platform"/>
            <consortium name="The Broad Institute Genome Sequencing Center for Infectious Disease"/>
            <person name="Wu L."/>
            <person name="Ma J."/>
        </authorList>
    </citation>
    <scope>NUCLEOTIDE SEQUENCE [LARGE SCALE GENOMIC DNA]</scope>
    <source>
        <strain evidence="4">CCUG 56401</strain>
    </source>
</reference>
<keyword evidence="4" id="KW-1185">Reference proteome</keyword>
<gene>
    <name evidence="3" type="ORF">ACFQ16_15685</name>
</gene>
<comment type="caution">
    <text evidence="3">The sequence shown here is derived from an EMBL/GenBank/DDBJ whole genome shotgun (WGS) entry which is preliminary data.</text>
</comment>
<feature type="transmembrane region" description="Helical" evidence="2">
    <location>
        <begin position="126"/>
        <end position="156"/>
    </location>
</feature>